<keyword evidence="1" id="KW-1133">Transmembrane helix</keyword>
<protein>
    <submittedName>
        <fullName evidence="2">Uncharacterized protein</fullName>
    </submittedName>
</protein>
<gene>
    <name evidence="2" type="ORF">GLX27_001604</name>
</gene>
<feature type="transmembrane region" description="Helical" evidence="1">
    <location>
        <begin position="6"/>
        <end position="27"/>
    </location>
</feature>
<organism evidence="2 3">
    <name type="scientific">Malassezia furfur</name>
    <name type="common">Pityriasis versicolor infection agent</name>
    <name type="synonym">Pityrosporum furfur</name>
    <dbReference type="NCBI Taxonomy" id="55194"/>
    <lineage>
        <taxon>Eukaryota</taxon>
        <taxon>Fungi</taxon>
        <taxon>Dikarya</taxon>
        <taxon>Basidiomycota</taxon>
        <taxon>Ustilaginomycotina</taxon>
        <taxon>Malasseziomycetes</taxon>
        <taxon>Malasseziales</taxon>
        <taxon>Malasseziaceae</taxon>
        <taxon>Malassezia</taxon>
    </lineage>
</organism>
<sequence>MLAPSQANALIYATLCGFLLIGLWAGYHTKNKREFISGVRTQSALPLALNWISSSACGRPGRLGRPAR</sequence>
<dbReference type="EMBL" id="CP046234">
    <property type="protein sequence ID" value="WFD46960.1"/>
    <property type="molecule type" value="Genomic_DNA"/>
</dbReference>
<keyword evidence="3" id="KW-1185">Reference proteome</keyword>
<accession>A0ABY8EN29</accession>
<evidence type="ECO:0000256" key="1">
    <source>
        <dbReference type="SAM" id="Phobius"/>
    </source>
</evidence>
<evidence type="ECO:0000313" key="3">
    <source>
        <dbReference type="Proteomes" id="UP000818624"/>
    </source>
</evidence>
<keyword evidence="1" id="KW-0812">Transmembrane</keyword>
<keyword evidence="1" id="KW-0472">Membrane</keyword>
<evidence type="ECO:0000313" key="2">
    <source>
        <dbReference type="EMBL" id="WFD46960.1"/>
    </source>
</evidence>
<reference evidence="2 3" key="1">
    <citation type="journal article" date="2020" name="Elife">
        <title>Loss of centromere function drives karyotype evolution in closely related Malassezia species.</title>
        <authorList>
            <person name="Sankaranarayanan S.R."/>
            <person name="Ianiri G."/>
            <person name="Coelho M.A."/>
            <person name="Reza M.H."/>
            <person name="Thimmappa B.C."/>
            <person name="Ganguly P."/>
            <person name="Vadnala R.N."/>
            <person name="Sun S."/>
            <person name="Siddharthan R."/>
            <person name="Tellgren-Roth C."/>
            <person name="Dawson T.L."/>
            <person name="Heitman J."/>
            <person name="Sanyal K."/>
        </authorList>
    </citation>
    <scope>NUCLEOTIDE SEQUENCE [LARGE SCALE GENOMIC DNA]</scope>
    <source>
        <strain evidence="2">CBS14141</strain>
    </source>
</reference>
<dbReference type="Proteomes" id="UP000818624">
    <property type="component" value="Chromosome 1"/>
</dbReference>
<name>A0ABY8EN29_MALFU</name>
<proteinExistence type="predicted"/>